<evidence type="ECO:0000259" key="1">
    <source>
        <dbReference type="Pfam" id="PF00557"/>
    </source>
</evidence>
<dbReference type="Pfam" id="PF00557">
    <property type="entry name" value="Peptidase_M24"/>
    <property type="match status" value="1"/>
</dbReference>
<dbReference type="InterPro" id="IPR036005">
    <property type="entry name" value="Creatinase/aminopeptidase-like"/>
</dbReference>
<gene>
    <name evidence="2" type="ORF">FSB64_39230</name>
</gene>
<dbReference type="InterPro" id="IPR050659">
    <property type="entry name" value="Peptidase_M24B"/>
</dbReference>
<evidence type="ECO:0000313" key="2">
    <source>
        <dbReference type="EMBL" id="NVI09552.1"/>
    </source>
</evidence>
<feature type="domain" description="Peptidase M24" evidence="1">
    <location>
        <begin position="181"/>
        <end position="381"/>
    </location>
</feature>
<dbReference type="InterPro" id="IPR029149">
    <property type="entry name" value="Creatin/AminoP/Spt16_N"/>
</dbReference>
<comment type="caution">
    <text evidence="2">The sequence shown here is derived from an EMBL/GenBank/DDBJ whole genome shotgun (WGS) entry which is preliminary data.</text>
</comment>
<keyword evidence="2" id="KW-0645">Protease</keyword>
<proteinExistence type="predicted"/>
<dbReference type="GO" id="GO:0004177">
    <property type="term" value="F:aminopeptidase activity"/>
    <property type="evidence" value="ECO:0007669"/>
    <property type="project" value="UniProtKB-KW"/>
</dbReference>
<dbReference type="InterPro" id="IPR001714">
    <property type="entry name" value="Pept_M24_MAP"/>
</dbReference>
<name>A0ABX2NZG8_9BURK</name>
<keyword evidence="2" id="KW-0031">Aminopeptidase</keyword>
<sequence length="400" mass="43386">MGKSMSFVDTLEQHTLSLAFSCRQKLFSAAPGLDVIVTTDPVHVGYLTGYRSILQDAGPYAQAAIATRDRVALITGASDAAAALEELEDPSCIWRYGIFYVGATARMAGYADMPAPGDNFFDTIVSALRSFEIRGGRVGLDTRDEKLARSIWQQFPHVAFQNGAPSFKRARATKLPGELALLRHASHITDKALEFIVPMIRAGVTELDISSEINGAIVQGGGIPRFVVVTSGERSSRVDAYARAKRLENGDLVRMDIGCTVQGYCSDMARTLTVGDPSDQQAERYAALLAGEQAQIAALRPGALASDIYKIAIDTVRHGALPDYQRSHCGHGIGLHSHEFPPIAPNSNVLLEPGMVFCVETPYYELGWGGMMVEDTAIITDDGHELLTHSTRELCQDRVK</sequence>
<organism evidence="2 3">
    <name type="scientific">Paraburkholderia youngii</name>
    <dbReference type="NCBI Taxonomy" id="2782701"/>
    <lineage>
        <taxon>Bacteria</taxon>
        <taxon>Pseudomonadati</taxon>
        <taxon>Pseudomonadota</taxon>
        <taxon>Betaproteobacteria</taxon>
        <taxon>Burkholderiales</taxon>
        <taxon>Burkholderiaceae</taxon>
        <taxon>Paraburkholderia</taxon>
    </lineage>
</organism>
<dbReference type="Proteomes" id="UP000821598">
    <property type="component" value="Unassembled WGS sequence"/>
</dbReference>
<dbReference type="PRINTS" id="PR00599">
    <property type="entry name" value="MAPEPTIDASE"/>
</dbReference>
<keyword evidence="3" id="KW-1185">Reference proteome</keyword>
<dbReference type="PANTHER" id="PTHR46112">
    <property type="entry name" value="AMINOPEPTIDASE"/>
    <property type="match status" value="1"/>
</dbReference>
<keyword evidence="2" id="KW-0378">Hydrolase</keyword>
<evidence type="ECO:0000313" key="3">
    <source>
        <dbReference type="Proteomes" id="UP000821598"/>
    </source>
</evidence>
<dbReference type="PANTHER" id="PTHR46112:SF3">
    <property type="entry name" value="AMINOPEPTIDASE YPDF"/>
    <property type="match status" value="1"/>
</dbReference>
<protein>
    <submittedName>
        <fullName evidence="2">Aminopeptidase P family protein</fullName>
    </submittedName>
</protein>
<dbReference type="InterPro" id="IPR000994">
    <property type="entry name" value="Pept_M24"/>
</dbReference>
<dbReference type="Gene3D" id="3.90.230.10">
    <property type="entry name" value="Creatinase/methionine aminopeptidase superfamily"/>
    <property type="match status" value="1"/>
</dbReference>
<reference evidence="2 3" key="1">
    <citation type="submission" date="2019-08" db="EMBL/GenBank/DDBJ databases">
        <title>Paraburkholderia simonii sp. nov. and P. youngii sp. nov. Brazilian and Mexican Mimosa-associated rhizobia.</title>
        <authorList>
            <person name="Mavima L."/>
            <person name="Beukes C.W."/>
            <person name="Palmer M."/>
            <person name="De Meyer S.E."/>
            <person name="James E.K."/>
            <person name="Maluk M."/>
            <person name="Avontuur J.R."/>
            <person name="Chan W.Y."/>
            <person name="Venter S.N."/>
            <person name="Steenkamp E.T."/>
        </authorList>
    </citation>
    <scope>NUCLEOTIDE SEQUENCE [LARGE SCALE GENOMIC DNA]</scope>
    <source>
        <strain evidence="2 3">JPY454</strain>
    </source>
</reference>
<dbReference type="SUPFAM" id="SSF55920">
    <property type="entry name" value="Creatinase/aminopeptidase"/>
    <property type="match status" value="1"/>
</dbReference>
<accession>A0ABX2NZG8</accession>
<dbReference type="SUPFAM" id="SSF53092">
    <property type="entry name" value="Creatinase/prolidase N-terminal domain"/>
    <property type="match status" value="1"/>
</dbReference>
<dbReference type="EMBL" id="VOMC01000097">
    <property type="protein sequence ID" value="NVI09552.1"/>
    <property type="molecule type" value="Genomic_DNA"/>
</dbReference>
<dbReference type="Gene3D" id="3.40.350.10">
    <property type="entry name" value="Creatinase/prolidase N-terminal domain"/>
    <property type="match status" value="1"/>
</dbReference>